<protein>
    <submittedName>
        <fullName evidence="1">Uncharacterized protein</fullName>
    </submittedName>
</protein>
<reference evidence="1 2" key="1">
    <citation type="submission" date="2016-10" db="EMBL/GenBank/DDBJ databases">
        <authorList>
            <person name="Varghese N."/>
            <person name="Submissions S."/>
        </authorList>
    </citation>
    <scope>NUCLEOTIDE SEQUENCE [LARGE SCALE GENOMIC DNA]</scope>
    <source>
        <strain evidence="1 2">CGMCC 1.7734</strain>
    </source>
</reference>
<name>A0A1H8YZW0_9BACI</name>
<dbReference type="RefSeq" id="WP_092501575.1">
    <property type="nucleotide sequence ID" value="NZ_FOEH01000001.1"/>
</dbReference>
<dbReference type="Proteomes" id="UP000198733">
    <property type="component" value="Unassembled WGS sequence"/>
</dbReference>
<evidence type="ECO:0000313" key="1">
    <source>
        <dbReference type="EMBL" id="SEP57623.1"/>
    </source>
</evidence>
<comment type="caution">
    <text evidence="1">The sequence shown here is derived from an EMBL/GenBank/DDBJ whole genome shotgun (WGS) entry which is preliminary data.</text>
</comment>
<dbReference type="EMBL" id="FOEH01000001">
    <property type="protein sequence ID" value="SEP57623.1"/>
    <property type="molecule type" value="Genomic_DNA"/>
</dbReference>
<proteinExistence type="predicted"/>
<organism evidence="1 2">
    <name type="scientific">Virgibacillus subterraneus</name>
    <dbReference type="NCBI Taxonomy" id="621109"/>
    <lineage>
        <taxon>Bacteria</taxon>
        <taxon>Bacillati</taxon>
        <taxon>Bacillota</taxon>
        <taxon>Bacilli</taxon>
        <taxon>Bacillales</taxon>
        <taxon>Bacillaceae</taxon>
        <taxon>Virgibacillus</taxon>
    </lineage>
</organism>
<evidence type="ECO:0000313" key="2">
    <source>
        <dbReference type="Proteomes" id="UP000198733"/>
    </source>
</evidence>
<accession>A0A1H8YZW0</accession>
<gene>
    <name evidence="1" type="ORF">SAMN05216232_0216</name>
</gene>
<sequence length="96" mass="10899">MEVDELLKHSRNAVEAEKQGITAMWCSELSITADTLKSLYHDNDMNLDACLFEVEDDYTVITFELAGFTYTARLKTKEYFNMIAQKKTHINGSGIA</sequence>
<keyword evidence="2" id="KW-1185">Reference proteome</keyword>